<evidence type="ECO:0000259" key="10">
    <source>
        <dbReference type="PROSITE" id="PS52029"/>
    </source>
</evidence>
<evidence type="ECO:0000256" key="4">
    <source>
        <dbReference type="ARBA" id="ARBA00022679"/>
    </source>
</evidence>
<keyword evidence="7 9" id="KW-0573">Peptidoglycan synthesis</keyword>
<evidence type="ECO:0000256" key="3">
    <source>
        <dbReference type="ARBA" id="ARBA00022676"/>
    </source>
</evidence>
<keyword evidence="3" id="KW-0328">Glycosyltransferase</keyword>
<dbReference type="PANTHER" id="PTHR30582:SF24">
    <property type="entry name" value="L,D-TRANSPEPTIDASE ERFK_SRFK-RELATED"/>
    <property type="match status" value="1"/>
</dbReference>
<dbReference type="GO" id="GO:0008360">
    <property type="term" value="P:regulation of cell shape"/>
    <property type="evidence" value="ECO:0007669"/>
    <property type="project" value="UniProtKB-UniRule"/>
</dbReference>
<protein>
    <submittedName>
        <fullName evidence="11">Putative peptidoglycan binding domain-containing protein</fullName>
    </submittedName>
</protein>
<dbReference type="Gene3D" id="1.10.101.10">
    <property type="entry name" value="PGBD-like superfamily/PGBD"/>
    <property type="match status" value="2"/>
</dbReference>
<accession>A0A1I0D4C6</accession>
<dbReference type="EMBL" id="FOHU01000007">
    <property type="protein sequence ID" value="SET26985.1"/>
    <property type="molecule type" value="Genomic_DNA"/>
</dbReference>
<comment type="pathway">
    <text evidence="1 9">Cell wall biogenesis; peptidoglycan biosynthesis.</text>
</comment>
<dbReference type="PROSITE" id="PS52029">
    <property type="entry name" value="LD_TPASE"/>
    <property type="match status" value="1"/>
</dbReference>
<gene>
    <name evidence="11" type="ORF">SAMN05660297_01855</name>
</gene>
<comment type="similarity">
    <text evidence="2">Belongs to the YkuD family.</text>
</comment>
<keyword evidence="12" id="KW-1185">Reference proteome</keyword>
<dbReference type="GO" id="GO:0016757">
    <property type="term" value="F:glycosyltransferase activity"/>
    <property type="evidence" value="ECO:0007669"/>
    <property type="project" value="UniProtKB-KW"/>
</dbReference>
<keyword evidence="8 9" id="KW-0961">Cell wall biogenesis/degradation</keyword>
<evidence type="ECO:0000256" key="2">
    <source>
        <dbReference type="ARBA" id="ARBA00005992"/>
    </source>
</evidence>
<dbReference type="Gene3D" id="2.40.440.10">
    <property type="entry name" value="L,D-transpeptidase catalytic domain-like"/>
    <property type="match status" value="1"/>
</dbReference>
<feature type="domain" description="L,D-TPase catalytic" evidence="10">
    <location>
        <begin position="87"/>
        <end position="196"/>
    </location>
</feature>
<keyword evidence="4" id="KW-0808">Transferase</keyword>
<dbReference type="OrthoDB" id="9787225at2"/>
<dbReference type="PANTHER" id="PTHR30582">
    <property type="entry name" value="L,D-TRANSPEPTIDASE"/>
    <property type="match status" value="1"/>
</dbReference>
<dbReference type="InterPro" id="IPR038063">
    <property type="entry name" value="Transpep_catalytic_dom"/>
</dbReference>
<dbReference type="SUPFAM" id="SSF141523">
    <property type="entry name" value="L,D-transpeptidase catalytic domain-like"/>
    <property type="match status" value="1"/>
</dbReference>
<dbReference type="SUPFAM" id="SSF47090">
    <property type="entry name" value="PGBD-like"/>
    <property type="match status" value="2"/>
</dbReference>
<dbReference type="InterPro" id="IPR002477">
    <property type="entry name" value="Peptidoglycan-bd-like"/>
</dbReference>
<dbReference type="Pfam" id="PF03734">
    <property type="entry name" value="YkuD"/>
    <property type="match status" value="1"/>
</dbReference>
<keyword evidence="5" id="KW-0378">Hydrolase</keyword>
<evidence type="ECO:0000256" key="1">
    <source>
        <dbReference type="ARBA" id="ARBA00004752"/>
    </source>
</evidence>
<dbReference type="STRING" id="426128.SAMN05660297_01855"/>
<evidence type="ECO:0000256" key="8">
    <source>
        <dbReference type="ARBA" id="ARBA00023316"/>
    </source>
</evidence>
<dbReference type="InterPro" id="IPR005490">
    <property type="entry name" value="LD_TPept_cat_dom"/>
</dbReference>
<dbReference type="GO" id="GO:0005576">
    <property type="term" value="C:extracellular region"/>
    <property type="evidence" value="ECO:0007669"/>
    <property type="project" value="TreeGrafter"/>
</dbReference>
<organism evidence="11 12">
    <name type="scientific">Natronincola peptidivorans</name>
    <dbReference type="NCBI Taxonomy" id="426128"/>
    <lineage>
        <taxon>Bacteria</taxon>
        <taxon>Bacillati</taxon>
        <taxon>Bacillota</taxon>
        <taxon>Clostridia</taxon>
        <taxon>Peptostreptococcales</taxon>
        <taxon>Natronincolaceae</taxon>
        <taxon>Natronincola</taxon>
    </lineage>
</organism>
<dbReference type="GO" id="GO:0071972">
    <property type="term" value="F:peptidoglycan L,D-transpeptidase activity"/>
    <property type="evidence" value="ECO:0007669"/>
    <property type="project" value="TreeGrafter"/>
</dbReference>
<feature type="active site" description="Nucleophile" evidence="9">
    <location>
        <position position="172"/>
    </location>
</feature>
<evidence type="ECO:0000313" key="11">
    <source>
        <dbReference type="EMBL" id="SET26985.1"/>
    </source>
</evidence>
<reference evidence="11 12" key="1">
    <citation type="submission" date="2016-10" db="EMBL/GenBank/DDBJ databases">
        <authorList>
            <person name="de Groot N.N."/>
        </authorList>
    </citation>
    <scope>NUCLEOTIDE SEQUENCE [LARGE SCALE GENOMIC DNA]</scope>
    <source>
        <strain evidence="11 12">DSM 18979</strain>
    </source>
</reference>
<dbReference type="InterPro" id="IPR050979">
    <property type="entry name" value="LD-transpeptidase"/>
</dbReference>
<evidence type="ECO:0000256" key="6">
    <source>
        <dbReference type="ARBA" id="ARBA00022960"/>
    </source>
</evidence>
<evidence type="ECO:0000256" key="9">
    <source>
        <dbReference type="PROSITE-ProRule" id="PRU01373"/>
    </source>
</evidence>
<evidence type="ECO:0000256" key="5">
    <source>
        <dbReference type="ARBA" id="ARBA00022801"/>
    </source>
</evidence>
<dbReference type="UniPathway" id="UPA00219"/>
<proteinExistence type="inferred from homology"/>
<keyword evidence="6 9" id="KW-0133">Cell shape</keyword>
<dbReference type="Proteomes" id="UP000199568">
    <property type="component" value="Unassembled WGS sequence"/>
</dbReference>
<evidence type="ECO:0000313" key="12">
    <source>
        <dbReference type="Proteomes" id="UP000199568"/>
    </source>
</evidence>
<feature type="active site" description="Proton donor/acceptor" evidence="9">
    <location>
        <position position="156"/>
    </location>
</feature>
<sequence>MRMSSRYLRLLDPYMEGPDVMHVQERLTSLGFYEDEIDGVYDENLFEAVRSFQADFGLSPDGIVGPDTWNAIGLDPERRYPIPPEGYSIEIDLERKILTLKQFTETLETYPVAVGKPSTPTPVGDWQIIQKTTNPGGPFGTRWMRINVPWGGYGIHGTDAPESIGTAASRGCVRMFNEDVNELYDIVPLGTPVKIIGDVFTGRVLSEGVEPGPDVFEVKTTLTELGYYDGEIDGIYDEEIAEAVTSFQRDFNIVADGVVGVETYNELQLARDQYLEVREP</sequence>
<evidence type="ECO:0000256" key="7">
    <source>
        <dbReference type="ARBA" id="ARBA00022984"/>
    </source>
</evidence>
<dbReference type="GO" id="GO:0018104">
    <property type="term" value="P:peptidoglycan-protein cross-linking"/>
    <property type="evidence" value="ECO:0007669"/>
    <property type="project" value="TreeGrafter"/>
</dbReference>
<dbReference type="AlphaFoldDB" id="A0A1I0D4C6"/>
<dbReference type="GO" id="GO:0071555">
    <property type="term" value="P:cell wall organization"/>
    <property type="evidence" value="ECO:0007669"/>
    <property type="project" value="UniProtKB-UniRule"/>
</dbReference>
<name>A0A1I0D4C6_9FIRM</name>
<dbReference type="InterPro" id="IPR036366">
    <property type="entry name" value="PGBDSf"/>
</dbReference>
<dbReference type="InterPro" id="IPR036365">
    <property type="entry name" value="PGBD-like_sf"/>
</dbReference>
<dbReference type="Pfam" id="PF01471">
    <property type="entry name" value="PG_binding_1"/>
    <property type="match status" value="2"/>
</dbReference>
<dbReference type="RefSeq" id="WP_090442694.1">
    <property type="nucleotide sequence ID" value="NZ_FOHU01000007.1"/>
</dbReference>
<dbReference type="CDD" id="cd16913">
    <property type="entry name" value="YkuD_like"/>
    <property type="match status" value="1"/>
</dbReference>